<keyword evidence="1" id="KW-0812">Transmembrane</keyword>
<reference evidence="2" key="1">
    <citation type="submission" date="2014-09" db="EMBL/GenBank/DDBJ databases">
        <authorList>
            <person name="Magalhaes I.L.F."/>
            <person name="Oliveira U."/>
            <person name="Santos F.R."/>
            <person name="Vidigal T.H.D.A."/>
            <person name="Brescovit A.D."/>
            <person name="Santos A.J."/>
        </authorList>
    </citation>
    <scope>NUCLEOTIDE SEQUENCE</scope>
    <source>
        <tissue evidence="2">Shoot tissue taken approximately 20 cm above the soil surface</tissue>
    </source>
</reference>
<accession>A0A0A9GLU8</accession>
<evidence type="ECO:0000256" key="1">
    <source>
        <dbReference type="SAM" id="Phobius"/>
    </source>
</evidence>
<keyword evidence="1" id="KW-1133">Transmembrane helix</keyword>
<evidence type="ECO:0000313" key="2">
    <source>
        <dbReference type="EMBL" id="JAE23526.1"/>
    </source>
</evidence>
<name>A0A0A9GLU8_ARUDO</name>
<organism evidence="2">
    <name type="scientific">Arundo donax</name>
    <name type="common">Giant reed</name>
    <name type="synonym">Donax arundinaceus</name>
    <dbReference type="NCBI Taxonomy" id="35708"/>
    <lineage>
        <taxon>Eukaryota</taxon>
        <taxon>Viridiplantae</taxon>
        <taxon>Streptophyta</taxon>
        <taxon>Embryophyta</taxon>
        <taxon>Tracheophyta</taxon>
        <taxon>Spermatophyta</taxon>
        <taxon>Magnoliopsida</taxon>
        <taxon>Liliopsida</taxon>
        <taxon>Poales</taxon>
        <taxon>Poaceae</taxon>
        <taxon>PACMAD clade</taxon>
        <taxon>Arundinoideae</taxon>
        <taxon>Arundineae</taxon>
        <taxon>Arundo</taxon>
    </lineage>
</organism>
<keyword evidence="1" id="KW-0472">Membrane</keyword>
<dbReference type="AlphaFoldDB" id="A0A0A9GLU8"/>
<sequence length="27" mass="3043">MEDIEEAVADLILTFAMQATLLWSLSM</sequence>
<proteinExistence type="predicted"/>
<feature type="transmembrane region" description="Helical" evidence="1">
    <location>
        <begin position="7"/>
        <end position="25"/>
    </location>
</feature>
<dbReference type="EMBL" id="GBRH01174370">
    <property type="protein sequence ID" value="JAE23526.1"/>
    <property type="molecule type" value="Transcribed_RNA"/>
</dbReference>
<protein>
    <submittedName>
        <fullName evidence="2">Uncharacterized protein</fullName>
    </submittedName>
</protein>
<reference evidence="2" key="2">
    <citation type="journal article" date="2015" name="Data Brief">
        <title>Shoot transcriptome of the giant reed, Arundo donax.</title>
        <authorList>
            <person name="Barrero R.A."/>
            <person name="Guerrero F.D."/>
            <person name="Moolhuijzen P."/>
            <person name="Goolsby J.A."/>
            <person name="Tidwell J."/>
            <person name="Bellgard S.E."/>
            <person name="Bellgard M.I."/>
        </authorList>
    </citation>
    <scope>NUCLEOTIDE SEQUENCE</scope>
    <source>
        <tissue evidence="2">Shoot tissue taken approximately 20 cm above the soil surface</tissue>
    </source>
</reference>